<feature type="region of interest" description="Disordered" evidence="1">
    <location>
        <begin position="511"/>
        <end position="646"/>
    </location>
</feature>
<feature type="compositionally biased region" description="Polar residues" evidence="1">
    <location>
        <begin position="31"/>
        <end position="47"/>
    </location>
</feature>
<feature type="region of interest" description="Disordered" evidence="1">
    <location>
        <begin position="185"/>
        <end position="239"/>
    </location>
</feature>
<name>A0A6A6PS95_9PEZI</name>
<keyword evidence="3" id="KW-1185">Reference proteome</keyword>
<protein>
    <submittedName>
        <fullName evidence="2">Uncharacterized protein</fullName>
    </submittedName>
</protein>
<feature type="compositionally biased region" description="Polar residues" evidence="1">
    <location>
        <begin position="701"/>
        <end position="713"/>
    </location>
</feature>
<reference evidence="2" key="1">
    <citation type="journal article" date="2020" name="Stud. Mycol.">
        <title>101 Dothideomycetes genomes: a test case for predicting lifestyles and emergence of pathogens.</title>
        <authorList>
            <person name="Haridas S."/>
            <person name="Albert R."/>
            <person name="Binder M."/>
            <person name="Bloem J."/>
            <person name="Labutti K."/>
            <person name="Salamov A."/>
            <person name="Andreopoulos B."/>
            <person name="Baker S."/>
            <person name="Barry K."/>
            <person name="Bills G."/>
            <person name="Bluhm B."/>
            <person name="Cannon C."/>
            <person name="Castanera R."/>
            <person name="Culley D."/>
            <person name="Daum C."/>
            <person name="Ezra D."/>
            <person name="Gonzalez J."/>
            <person name="Henrissat B."/>
            <person name="Kuo A."/>
            <person name="Liang C."/>
            <person name="Lipzen A."/>
            <person name="Lutzoni F."/>
            <person name="Magnuson J."/>
            <person name="Mondo S."/>
            <person name="Nolan M."/>
            <person name="Ohm R."/>
            <person name="Pangilinan J."/>
            <person name="Park H.-J."/>
            <person name="Ramirez L."/>
            <person name="Alfaro M."/>
            <person name="Sun H."/>
            <person name="Tritt A."/>
            <person name="Yoshinaga Y."/>
            <person name="Zwiers L.-H."/>
            <person name="Turgeon B."/>
            <person name="Goodwin S."/>
            <person name="Spatafora J."/>
            <person name="Crous P."/>
            <person name="Grigoriev I."/>
        </authorList>
    </citation>
    <scope>NUCLEOTIDE SEQUENCE</scope>
    <source>
        <strain evidence="2">CBS 113389</strain>
    </source>
</reference>
<evidence type="ECO:0000313" key="3">
    <source>
        <dbReference type="Proteomes" id="UP000799767"/>
    </source>
</evidence>
<organism evidence="2 3">
    <name type="scientific">Neohortaea acidophila</name>
    <dbReference type="NCBI Taxonomy" id="245834"/>
    <lineage>
        <taxon>Eukaryota</taxon>
        <taxon>Fungi</taxon>
        <taxon>Dikarya</taxon>
        <taxon>Ascomycota</taxon>
        <taxon>Pezizomycotina</taxon>
        <taxon>Dothideomycetes</taxon>
        <taxon>Dothideomycetidae</taxon>
        <taxon>Mycosphaerellales</taxon>
        <taxon>Teratosphaeriaceae</taxon>
        <taxon>Neohortaea</taxon>
    </lineage>
</organism>
<feature type="region of interest" description="Disordered" evidence="1">
    <location>
        <begin position="427"/>
        <end position="447"/>
    </location>
</feature>
<feature type="region of interest" description="Disordered" evidence="1">
    <location>
        <begin position="29"/>
        <end position="166"/>
    </location>
</feature>
<feature type="compositionally biased region" description="Polar residues" evidence="1">
    <location>
        <begin position="935"/>
        <end position="955"/>
    </location>
</feature>
<evidence type="ECO:0000256" key="1">
    <source>
        <dbReference type="SAM" id="MobiDB-lite"/>
    </source>
</evidence>
<dbReference type="Proteomes" id="UP000799767">
    <property type="component" value="Unassembled WGS sequence"/>
</dbReference>
<feature type="compositionally biased region" description="Polar residues" evidence="1">
    <location>
        <begin position="602"/>
        <end position="611"/>
    </location>
</feature>
<dbReference type="PROSITE" id="PS51257">
    <property type="entry name" value="PROKAR_LIPOPROTEIN"/>
    <property type="match status" value="1"/>
</dbReference>
<dbReference type="GeneID" id="54470763"/>
<feature type="region of interest" description="Disordered" evidence="1">
    <location>
        <begin position="700"/>
        <end position="756"/>
    </location>
</feature>
<accession>A0A6A6PS95</accession>
<dbReference type="OrthoDB" id="9975114at2759"/>
<feature type="compositionally biased region" description="Basic and acidic residues" evidence="1">
    <location>
        <begin position="113"/>
        <end position="122"/>
    </location>
</feature>
<dbReference type="EMBL" id="MU001636">
    <property type="protein sequence ID" value="KAF2482755.1"/>
    <property type="molecule type" value="Genomic_DNA"/>
</dbReference>
<proteinExistence type="predicted"/>
<evidence type="ECO:0000313" key="2">
    <source>
        <dbReference type="EMBL" id="KAF2482755.1"/>
    </source>
</evidence>
<gene>
    <name evidence="2" type="ORF">BDY17DRAFT_165720</name>
</gene>
<feature type="compositionally biased region" description="Basic and acidic residues" evidence="1">
    <location>
        <begin position="1010"/>
        <end position="1022"/>
    </location>
</feature>
<feature type="compositionally biased region" description="Gly residues" evidence="1">
    <location>
        <begin position="987"/>
        <end position="999"/>
    </location>
</feature>
<feature type="region of interest" description="Disordered" evidence="1">
    <location>
        <begin position="769"/>
        <end position="794"/>
    </location>
</feature>
<feature type="compositionally biased region" description="Polar residues" evidence="1">
    <location>
        <begin position="911"/>
        <end position="927"/>
    </location>
</feature>
<sequence>MRAFHPLSSSIHLFSTACPSRILETLRTPHKSQSANMLARSHSTNTTRLHRAKSSSSTHTDPFLSRQQAEHAAVEAYQRARQQGDEPHVSPAAYRPAPRRLERRRSQITGKTEGSHFEEARLGRRKSGHAGKKDHASAVVSSSASASLKTGFGGVGPREKRDSVVNVDGGSEEVVVTRRRSVIQPSARIAPEAGGNHSLPPSSTRVQRKAQTEYSDGSPLPRHHGRHHPPTLQCRPSPHGGYSDNLVGLTDFGHCVEAVKAHTTSDPIIPLTSEELALERDKIFQDFHRRTKLRERTSFILAPFQKRQGSSIGKGGLSGYDTKLPPFNFADDGAPPLPSSSPPPVPHTEIAVDRKKRSFSNSLKGHFMKVFRKPSRIPSGLPAQHVEGRHFHLKTEIISSSERSSEVEEATDPFATFSQQLYQAPTPDVPVGSGSSRTASTAAGTWSTRNGTDFGSVLGESTQLRRSDSVSTLRKASSFLNHSVKSRLRRPSQADLLASEESAGLFSALQERMQPSEDPMDRDEEPTPMKPGSAIATLPSQQKVHSHSSRLGRWAAPTIRPVSPDRQPSKLHIPSPVAEVLSPDAAPRSYTKTSGAQDDGQTDSTPRSQLQRRPAMKASTPSQEQIARRVERSRNRWQGPLDEISPPALRTRTTAMTEDNPYVLRSLSQALQHPQGVHDLPHHAEVGVLPALSREKILSPSIYSQGSNESTPRQGAPLGEEGKTKVTITSREVRSYSISPAKRAPDGHQRSQGSQDWRRWLSNEMSALEAGSGGEGLSMPQSFPESGGIGRDVDLGVPVPPSIAVSQRSASHAASLAPCDGIANKPEDKPPTLSTTDITVQQRKAYQPKSAFELRAKYKNNHSQRARPIEVRRKPTTISDNILREDVYLLEDTTIQNISAGPYASQHEQRLASSGNHASANKENSPLESGGATLRATSSSQWLAAGSGKQQQQARAVSRKLMTTGDGDERAVKRSPSSTTAYAGTKSGAGEGAGTGGSSPGQRLVTNWLDGRKSREDSPIFV</sequence>
<feature type="compositionally biased region" description="Low complexity" evidence="1">
    <location>
        <begin position="432"/>
        <end position="447"/>
    </location>
</feature>
<dbReference type="AlphaFoldDB" id="A0A6A6PS95"/>
<feature type="region of interest" description="Disordered" evidence="1">
    <location>
        <begin position="904"/>
        <end position="1022"/>
    </location>
</feature>
<dbReference type="RefSeq" id="XP_033589325.1">
    <property type="nucleotide sequence ID" value="XM_033729761.1"/>
</dbReference>
<feature type="compositionally biased region" description="Low complexity" evidence="1">
    <location>
        <begin position="137"/>
        <end position="147"/>
    </location>
</feature>